<dbReference type="Proteomes" id="UP001651880">
    <property type="component" value="Unassembled WGS sequence"/>
</dbReference>
<dbReference type="Gene3D" id="3.20.20.70">
    <property type="entry name" value="Aldolase class I"/>
    <property type="match status" value="1"/>
</dbReference>
<comment type="cofactor">
    <cofactor evidence="1">
        <name>[4Fe-4S] cluster</name>
        <dbReference type="ChEBI" id="CHEBI:49883"/>
    </cofactor>
</comment>
<dbReference type="EMBL" id="JAJEKE010000011">
    <property type="protein sequence ID" value="MCQ1530355.1"/>
    <property type="molecule type" value="Genomic_DNA"/>
</dbReference>
<dbReference type="InterPro" id="IPR006638">
    <property type="entry name" value="Elp3/MiaA/NifB-like_rSAM"/>
</dbReference>
<proteinExistence type="predicted"/>
<comment type="caution">
    <text evidence="9">The sequence shown here is derived from an EMBL/GenBank/DDBJ whole genome shotgun (WGS) entry which is preliminary data.</text>
</comment>
<dbReference type="InterPro" id="IPR034466">
    <property type="entry name" value="Methyltransferase_Class_B"/>
</dbReference>
<dbReference type="InterPro" id="IPR007197">
    <property type="entry name" value="rSAM"/>
</dbReference>
<dbReference type="Pfam" id="PF04055">
    <property type="entry name" value="Radical_SAM"/>
    <property type="match status" value="1"/>
</dbReference>
<name>A0ABT1NGD9_9FIRM</name>
<keyword evidence="2" id="KW-0489">Methyltransferase</keyword>
<keyword evidence="10" id="KW-1185">Reference proteome</keyword>
<dbReference type="SFLD" id="SFLDG01082">
    <property type="entry name" value="B12-binding_domain_containing"/>
    <property type="match status" value="1"/>
</dbReference>
<dbReference type="InterPro" id="IPR058240">
    <property type="entry name" value="rSAM_sf"/>
</dbReference>
<dbReference type="InterPro" id="IPR013785">
    <property type="entry name" value="Aldolase_TIM"/>
</dbReference>
<accession>A0ABT1NGD9</accession>
<evidence type="ECO:0000256" key="5">
    <source>
        <dbReference type="ARBA" id="ARBA00022723"/>
    </source>
</evidence>
<reference evidence="9 10" key="1">
    <citation type="submission" date="2021-10" db="EMBL/GenBank/DDBJ databases">
        <title>Lutispora strain m25 sp. nov., a thermophilic, non-spore-forming bacterium isolated from a lab-scale methanogenic bioreactor digesting anaerobic sludge.</title>
        <authorList>
            <person name="El Houari A."/>
            <person name="Mcdonald J."/>
        </authorList>
    </citation>
    <scope>NUCLEOTIDE SEQUENCE [LARGE SCALE GENOMIC DNA]</scope>
    <source>
        <strain evidence="10">m25</strain>
    </source>
</reference>
<dbReference type="Gene3D" id="3.40.50.280">
    <property type="entry name" value="Cobalamin-binding domain"/>
    <property type="match status" value="1"/>
</dbReference>
<keyword evidence="6" id="KW-0408">Iron</keyword>
<sequence>MKILLVRPPRIKQAITLSDFMFSEPLGLEMIYGVLKENHNVEIFDMMIETISLKDKIKLCSPEAVGITSLCIDVNKVLDLCIEVKNEDDQIHTIVGGTQAYLNSEAFFHDAVDHIFEYTNEENLIELYERLAQGSMRSKIDGIRSKEFGYASTRKKGRYAYMLPDRSSTEKYRREYSYFGYRPAAIMEFGVGCEKACDFCLRWRIEGYEEGLIDPELTKRDMAQIKEPTIMMMDNDFFASEEKVKAFLSLIRGMGIKKNFIVYGSVKGIILYKNAIKEFVECGLKAVLVGYETFKDTELADYRKKSTIEDNYKAAGILRELGVDVWASFMAHPDWDANDFSALRRYIKSLKPQITSISPLTPFPNLPMYKKYEDRLLYNAKDYEKWSFGQVMIRPSGMSLRRYYWELLVTNLYVNIFVNKKTEMIDRYGLMNIIRIFTGSLKAFNKYISLMIKN</sequence>
<dbReference type="PANTHER" id="PTHR43409:SF7">
    <property type="entry name" value="BLL1977 PROTEIN"/>
    <property type="match status" value="1"/>
</dbReference>
<keyword evidence="3" id="KW-0808">Transferase</keyword>
<dbReference type="PANTHER" id="PTHR43409">
    <property type="entry name" value="ANAEROBIC MAGNESIUM-PROTOPORPHYRIN IX MONOMETHYL ESTER CYCLASE-RELATED"/>
    <property type="match status" value="1"/>
</dbReference>
<evidence type="ECO:0000256" key="3">
    <source>
        <dbReference type="ARBA" id="ARBA00022679"/>
    </source>
</evidence>
<dbReference type="SFLD" id="SFLDS00029">
    <property type="entry name" value="Radical_SAM"/>
    <property type="match status" value="1"/>
</dbReference>
<evidence type="ECO:0000313" key="9">
    <source>
        <dbReference type="EMBL" id="MCQ1530355.1"/>
    </source>
</evidence>
<evidence type="ECO:0000256" key="4">
    <source>
        <dbReference type="ARBA" id="ARBA00022691"/>
    </source>
</evidence>
<keyword evidence="7" id="KW-0411">Iron-sulfur</keyword>
<feature type="domain" description="Radical SAM core" evidence="8">
    <location>
        <begin position="179"/>
        <end position="401"/>
    </location>
</feature>
<keyword evidence="4" id="KW-0949">S-adenosyl-L-methionine</keyword>
<evidence type="ECO:0000256" key="2">
    <source>
        <dbReference type="ARBA" id="ARBA00022603"/>
    </source>
</evidence>
<keyword evidence="5" id="KW-0479">Metal-binding</keyword>
<dbReference type="InterPro" id="IPR051198">
    <property type="entry name" value="BchE-like"/>
</dbReference>
<dbReference type="SMART" id="SM00729">
    <property type="entry name" value="Elp3"/>
    <property type="match status" value="1"/>
</dbReference>
<evidence type="ECO:0000313" key="10">
    <source>
        <dbReference type="Proteomes" id="UP001651880"/>
    </source>
</evidence>
<dbReference type="CDD" id="cd01335">
    <property type="entry name" value="Radical_SAM"/>
    <property type="match status" value="1"/>
</dbReference>
<dbReference type="PROSITE" id="PS51918">
    <property type="entry name" value="RADICAL_SAM"/>
    <property type="match status" value="1"/>
</dbReference>
<dbReference type="SFLD" id="SFLDG01123">
    <property type="entry name" value="methyltransferase_(Class_B)"/>
    <property type="match status" value="1"/>
</dbReference>
<evidence type="ECO:0000256" key="1">
    <source>
        <dbReference type="ARBA" id="ARBA00001966"/>
    </source>
</evidence>
<dbReference type="SUPFAM" id="SSF102114">
    <property type="entry name" value="Radical SAM enzymes"/>
    <property type="match status" value="1"/>
</dbReference>
<protein>
    <submittedName>
        <fullName evidence="9">Radical SAM protein</fullName>
    </submittedName>
</protein>
<evidence type="ECO:0000259" key="8">
    <source>
        <dbReference type="PROSITE" id="PS51918"/>
    </source>
</evidence>
<dbReference type="RefSeq" id="WP_255227877.1">
    <property type="nucleotide sequence ID" value="NZ_JAJEKE010000011.1"/>
</dbReference>
<evidence type="ECO:0000256" key="7">
    <source>
        <dbReference type="ARBA" id="ARBA00023014"/>
    </source>
</evidence>
<organism evidence="9 10">
    <name type="scientific">Lutispora saccharofermentans</name>
    <dbReference type="NCBI Taxonomy" id="3024236"/>
    <lineage>
        <taxon>Bacteria</taxon>
        <taxon>Bacillati</taxon>
        <taxon>Bacillota</taxon>
        <taxon>Clostridia</taxon>
        <taxon>Lutisporales</taxon>
        <taxon>Lutisporaceae</taxon>
        <taxon>Lutispora</taxon>
    </lineage>
</organism>
<gene>
    <name evidence="9" type="ORF">LJD61_12450</name>
</gene>
<evidence type="ECO:0000256" key="6">
    <source>
        <dbReference type="ARBA" id="ARBA00023004"/>
    </source>
</evidence>